<proteinExistence type="inferred from homology"/>
<evidence type="ECO:0000313" key="4">
    <source>
        <dbReference type="EMBL" id="QUD88194.1"/>
    </source>
</evidence>
<dbReference type="InterPro" id="IPR003488">
    <property type="entry name" value="DprA"/>
</dbReference>
<evidence type="ECO:0000313" key="5">
    <source>
        <dbReference type="Proteomes" id="UP000676409"/>
    </source>
</evidence>
<feature type="domain" description="Smf/DprA SLOG" evidence="2">
    <location>
        <begin position="81"/>
        <end position="286"/>
    </location>
</feature>
<dbReference type="Pfam" id="PF02481">
    <property type="entry name" value="DNA_processg_A"/>
    <property type="match status" value="1"/>
</dbReference>
<dbReference type="Pfam" id="PF17782">
    <property type="entry name" value="WHD_DprA"/>
    <property type="match status" value="1"/>
</dbReference>
<evidence type="ECO:0000256" key="1">
    <source>
        <dbReference type="ARBA" id="ARBA00006525"/>
    </source>
</evidence>
<dbReference type="InterPro" id="IPR041614">
    <property type="entry name" value="DprA_WH"/>
</dbReference>
<sequence>MSASEVSAAERRDWLRLARTETVGPVTFTQLLRRFGSPARALDALPELARRGGRMTPPRIPSPAEAEREIEAGERLGARLLIGAEPAFPPMLAALDPPPPVIWVMGDPALLQRRAIAVVGARIASAAGQRFARDLARAAGAEGLVVVSGMARGVDGAAHEGALETGTVAVLGGGIDDIYPPEHAGLYQRLAERGAIVSESAPGQRAQAKDFPRRNRLISGLSLAVVVVEAELRSGSLITARLAAEQGRDVLAVPGSPLDPRAKGTNDLIRQGAALCEGIEDVLRAIEHAPRLREPGPSPYDPAGFEEPDAALVERIAALLSPTPTPRDELVRSTGAPAPRVYAALMELALAGRAELLAGGLVASGDLS</sequence>
<gene>
    <name evidence="4" type="primary">dprA</name>
    <name evidence="4" type="ORF">KCG34_24730</name>
</gene>
<comment type="similarity">
    <text evidence="1">Belongs to the DprA/Smf family.</text>
</comment>
<dbReference type="KEGG" id="caul:KCG34_24730"/>
<dbReference type="Gene3D" id="1.10.10.10">
    <property type="entry name" value="Winged helix-like DNA-binding domain superfamily/Winged helix DNA-binding domain"/>
    <property type="match status" value="1"/>
</dbReference>
<dbReference type="NCBIfam" id="TIGR00732">
    <property type="entry name" value="dprA"/>
    <property type="match status" value="1"/>
</dbReference>
<keyword evidence="5" id="KW-1185">Reference proteome</keyword>
<dbReference type="Gene3D" id="3.40.50.450">
    <property type="match status" value="1"/>
</dbReference>
<protein>
    <submittedName>
        <fullName evidence="4">DNA-processing protein DprA</fullName>
    </submittedName>
</protein>
<dbReference type="InterPro" id="IPR057666">
    <property type="entry name" value="DrpA_SLOG"/>
</dbReference>
<dbReference type="Pfam" id="PF21102">
    <property type="entry name" value="DprA_N"/>
    <property type="match status" value="1"/>
</dbReference>
<reference evidence="4" key="1">
    <citation type="submission" date="2021-04" db="EMBL/GenBank/DDBJ databases">
        <title>The complete genome sequence of Caulobacter sp. S6.</title>
        <authorList>
            <person name="Tang Y."/>
            <person name="Ouyang W."/>
            <person name="Liu Q."/>
            <person name="Huang B."/>
            <person name="Guo Z."/>
            <person name="Lei P."/>
        </authorList>
    </citation>
    <scope>NUCLEOTIDE SEQUENCE</scope>
    <source>
        <strain evidence="4">S6</strain>
    </source>
</reference>
<dbReference type="InterPro" id="IPR036388">
    <property type="entry name" value="WH-like_DNA-bd_sf"/>
</dbReference>
<dbReference type="RefSeq" id="WP_211938245.1">
    <property type="nucleotide sequence ID" value="NZ_CP073078.1"/>
</dbReference>
<organism evidence="4 5">
    <name type="scientific">Phenylobacterium montanum</name>
    <dbReference type="NCBI Taxonomy" id="2823693"/>
    <lineage>
        <taxon>Bacteria</taxon>
        <taxon>Pseudomonadati</taxon>
        <taxon>Pseudomonadota</taxon>
        <taxon>Alphaproteobacteria</taxon>
        <taxon>Caulobacterales</taxon>
        <taxon>Caulobacteraceae</taxon>
        <taxon>Phenylobacterium</taxon>
    </lineage>
</organism>
<accession>A0A975G083</accession>
<dbReference type="EMBL" id="CP073078">
    <property type="protein sequence ID" value="QUD88194.1"/>
    <property type="molecule type" value="Genomic_DNA"/>
</dbReference>
<name>A0A975G083_9CAUL</name>
<dbReference type="PANTHER" id="PTHR43022:SF1">
    <property type="entry name" value="PROTEIN SMF"/>
    <property type="match status" value="1"/>
</dbReference>
<feature type="domain" description="DprA winged helix" evidence="3">
    <location>
        <begin position="306"/>
        <end position="360"/>
    </location>
</feature>
<dbReference type="Proteomes" id="UP000676409">
    <property type="component" value="Chromosome"/>
</dbReference>
<dbReference type="PANTHER" id="PTHR43022">
    <property type="entry name" value="PROTEIN SMF"/>
    <property type="match status" value="1"/>
</dbReference>
<dbReference type="AlphaFoldDB" id="A0A975G083"/>
<evidence type="ECO:0000259" key="2">
    <source>
        <dbReference type="Pfam" id="PF02481"/>
    </source>
</evidence>
<dbReference type="GO" id="GO:0009294">
    <property type="term" value="P:DNA-mediated transformation"/>
    <property type="evidence" value="ECO:0007669"/>
    <property type="project" value="InterPro"/>
</dbReference>
<dbReference type="SUPFAM" id="SSF102405">
    <property type="entry name" value="MCP/YpsA-like"/>
    <property type="match status" value="1"/>
</dbReference>
<evidence type="ECO:0000259" key="3">
    <source>
        <dbReference type="Pfam" id="PF17782"/>
    </source>
</evidence>